<dbReference type="Proteomes" id="UP001383192">
    <property type="component" value="Unassembled WGS sequence"/>
</dbReference>
<feature type="compositionally biased region" description="Basic and acidic residues" evidence="1">
    <location>
        <begin position="624"/>
        <end position="636"/>
    </location>
</feature>
<feature type="region of interest" description="Disordered" evidence="1">
    <location>
        <begin position="601"/>
        <end position="636"/>
    </location>
</feature>
<proteinExistence type="predicted"/>
<dbReference type="AlphaFoldDB" id="A0AAW0CBV7"/>
<sequence length="730" mass="80353">MPPRRNRRAVSPTASDGSPSKKARSSVQTPKRRSQRETKPTPKKLGLDAASDNDSDARSGTLISNWSSSQPDNRNLPSNVTESNKKPIEISSDSDDLGPPATPSPVKAAPKANGKGTAAQSSPRKTVKKPIVELPTKGVKLSPYDSTDDDTSKKPINQAKKTKPVSVSKQRTKTLEVVEDSEGNDDVDDKQGDNDDDNDEDEGIKEDLPSFKKGARPVTPPASKIGGRRVVASTKGSKAKKGKDVKGKGRGYIDEEAVSGTDEAGSETLSDEVIADKDNIRPNSDSDYERDSFVVSDDEDEDKDAYRRTKAAKSDKQPEAHRRTRDEAETDDDSMEVDVLPTKFNAEKRRKVTKDNTTSPTKGAGTKLAKMGLADAVDDEENDDNDDVDGAQEQEEEKDPSAIIAANPAVINGILDVKYQCTYSYEIYNKLALKKVASKVCVMVPARTESTEQVYVATIKYSNIRAGLKSDITKGQFKTCIEFDNFDQFYNPGHVELDTRFRWINNVVHSSPPTAPLNTFIPSVFLFTGLVTHSELCTVYDPTSKYQADFCHKIKARPLSQEYRLLESACGQLLDAKTFHGPIDNNGNLIFQTKKAGWGKRDEMTRSPYDDLEEPEASTSSKRILPDKKSAKGKKGDSNDAFPLYLLHSDEVPVYDGRHKPMNGHSGFSLKAGKLLRLKSLPKLNKEIERYSVVVVGFTLSKFPKLKENFYPSVAFNLLFTVLIADPPSS</sequence>
<feature type="compositionally biased region" description="Basic and acidic residues" evidence="1">
    <location>
        <begin position="304"/>
        <end position="327"/>
    </location>
</feature>
<comment type="caution">
    <text evidence="2">The sequence shown here is derived from an EMBL/GenBank/DDBJ whole genome shotgun (WGS) entry which is preliminary data.</text>
</comment>
<keyword evidence="3" id="KW-1185">Reference proteome</keyword>
<reference evidence="2 3" key="1">
    <citation type="submission" date="2024-01" db="EMBL/GenBank/DDBJ databases">
        <title>A draft genome for a cacao thread blight-causing isolate of Paramarasmius palmivorus.</title>
        <authorList>
            <person name="Baruah I.K."/>
            <person name="Bukari Y."/>
            <person name="Amoako-Attah I."/>
            <person name="Meinhardt L.W."/>
            <person name="Bailey B.A."/>
            <person name="Cohen S.P."/>
        </authorList>
    </citation>
    <scope>NUCLEOTIDE SEQUENCE [LARGE SCALE GENOMIC DNA]</scope>
    <source>
        <strain evidence="2 3">GH-12</strain>
    </source>
</reference>
<dbReference type="EMBL" id="JAYKXP010000047">
    <property type="protein sequence ID" value="KAK7037347.1"/>
    <property type="molecule type" value="Genomic_DNA"/>
</dbReference>
<evidence type="ECO:0000256" key="1">
    <source>
        <dbReference type="SAM" id="MobiDB-lite"/>
    </source>
</evidence>
<feature type="compositionally biased region" description="Basic and acidic residues" evidence="1">
    <location>
        <begin position="242"/>
        <end position="253"/>
    </location>
</feature>
<feature type="compositionally biased region" description="Acidic residues" evidence="1">
    <location>
        <begin position="376"/>
        <end position="398"/>
    </location>
</feature>
<evidence type="ECO:0000313" key="3">
    <source>
        <dbReference type="Proteomes" id="UP001383192"/>
    </source>
</evidence>
<feature type="compositionally biased region" description="Acidic residues" evidence="1">
    <location>
        <begin position="177"/>
        <end position="204"/>
    </location>
</feature>
<protein>
    <submittedName>
        <fullName evidence="2">Uncharacterized protein</fullName>
    </submittedName>
</protein>
<evidence type="ECO:0000313" key="2">
    <source>
        <dbReference type="EMBL" id="KAK7037347.1"/>
    </source>
</evidence>
<accession>A0AAW0CBV7</accession>
<organism evidence="2 3">
    <name type="scientific">Paramarasmius palmivorus</name>
    <dbReference type="NCBI Taxonomy" id="297713"/>
    <lineage>
        <taxon>Eukaryota</taxon>
        <taxon>Fungi</taxon>
        <taxon>Dikarya</taxon>
        <taxon>Basidiomycota</taxon>
        <taxon>Agaricomycotina</taxon>
        <taxon>Agaricomycetes</taxon>
        <taxon>Agaricomycetidae</taxon>
        <taxon>Agaricales</taxon>
        <taxon>Marasmiineae</taxon>
        <taxon>Marasmiaceae</taxon>
        <taxon>Paramarasmius</taxon>
    </lineage>
</organism>
<feature type="region of interest" description="Disordered" evidence="1">
    <location>
        <begin position="1"/>
        <end position="401"/>
    </location>
</feature>
<gene>
    <name evidence="2" type="ORF">VNI00_011097</name>
</gene>
<name>A0AAW0CBV7_9AGAR</name>
<feature type="compositionally biased region" description="Polar residues" evidence="1">
    <location>
        <begin position="61"/>
        <end position="82"/>
    </location>
</feature>